<sequence length="75" mass="8608">MVYGVIALQVGYGIITDHIQRIYWWRSAYVMLQALSFDILFMWDRGTVGPWVKVPKALEEDTPMWVYGVGPAPGF</sequence>
<accession>A5AG66</accession>
<dbReference type="AlphaFoldDB" id="A5AG66"/>
<dbReference type="EMBL" id="AM425942">
    <property type="protein sequence ID" value="CAN75630.1"/>
    <property type="molecule type" value="Genomic_DNA"/>
</dbReference>
<name>A5AG66_VITVI</name>
<organism evidence="1">
    <name type="scientific">Vitis vinifera</name>
    <name type="common">Grape</name>
    <dbReference type="NCBI Taxonomy" id="29760"/>
    <lineage>
        <taxon>Eukaryota</taxon>
        <taxon>Viridiplantae</taxon>
        <taxon>Streptophyta</taxon>
        <taxon>Embryophyta</taxon>
        <taxon>Tracheophyta</taxon>
        <taxon>Spermatophyta</taxon>
        <taxon>Magnoliopsida</taxon>
        <taxon>eudicotyledons</taxon>
        <taxon>Gunneridae</taxon>
        <taxon>Pentapetalae</taxon>
        <taxon>rosids</taxon>
        <taxon>Vitales</taxon>
        <taxon>Vitaceae</taxon>
        <taxon>Viteae</taxon>
        <taxon>Vitis</taxon>
    </lineage>
</organism>
<gene>
    <name evidence="1" type="ORF">VITISV_022514</name>
</gene>
<reference evidence="1" key="1">
    <citation type="journal article" date="2007" name="PLoS ONE">
        <title>The first genome sequence of an elite grapevine cultivar (Pinot noir Vitis vinifera L.): coping with a highly heterozygous genome.</title>
        <authorList>
            <person name="Velasco R."/>
            <person name="Zharkikh A."/>
            <person name="Troggio M."/>
            <person name="Cartwright D.A."/>
            <person name="Cestaro A."/>
            <person name="Pruss D."/>
            <person name="Pindo M."/>
            <person name="FitzGerald L.M."/>
            <person name="Vezzulli S."/>
            <person name="Reid J."/>
            <person name="Malacarne G."/>
            <person name="Iliev D."/>
            <person name="Coppola G."/>
            <person name="Wardell B."/>
            <person name="Micheletti D."/>
            <person name="Macalma T."/>
            <person name="Facci M."/>
            <person name="Mitchell J.T."/>
            <person name="Perazzolli M."/>
            <person name="Eldredge G."/>
            <person name="Gatto P."/>
            <person name="Oyzerski R."/>
            <person name="Moretto M."/>
            <person name="Gutin N."/>
            <person name="Stefanini M."/>
            <person name="Chen Y."/>
            <person name="Segala C."/>
            <person name="Davenport C."/>
            <person name="Dematte L."/>
            <person name="Mraz A."/>
            <person name="Battilana J."/>
            <person name="Stormo K."/>
            <person name="Costa F."/>
            <person name="Tao Q."/>
            <person name="Si-Ammour A."/>
            <person name="Harkins T."/>
            <person name="Lackey A."/>
            <person name="Perbost C."/>
            <person name="Taillon B."/>
            <person name="Stella A."/>
            <person name="Solovyev V."/>
            <person name="Fawcett J.A."/>
            <person name="Sterck L."/>
            <person name="Vandepoele K."/>
            <person name="Grando S.M."/>
            <person name="Toppo S."/>
            <person name="Moser C."/>
            <person name="Lanchbury J."/>
            <person name="Bogden R."/>
            <person name="Skolnick M."/>
            <person name="Sgaramella V."/>
            <person name="Bhatnagar S.K."/>
            <person name="Fontana P."/>
            <person name="Gutin A."/>
            <person name="Van de Peer Y."/>
            <person name="Salamini F."/>
            <person name="Viola R."/>
        </authorList>
    </citation>
    <scope>NUCLEOTIDE SEQUENCE</scope>
</reference>
<protein>
    <submittedName>
        <fullName evidence="1">Uncharacterized protein</fullName>
    </submittedName>
</protein>
<evidence type="ECO:0000313" key="1">
    <source>
        <dbReference type="EMBL" id="CAN75630.1"/>
    </source>
</evidence>
<proteinExistence type="predicted"/>